<dbReference type="Pfam" id="PF17921">
    <property type="entry name" value="Integrase_H2C2"/>
    <property type="match status" value="1"/>
</dbReference>
<evidence type="ECO:0000313" key="2">
    <source>
        <dbReference type="EMBL" id="KAK7505163.1"/>
    </source>
</evidence>
<dbReference type="AlphaFoldDB" id="A0ABD0M0B6"/>
<dbReference type="PANTHER" id="PTHR37984:SF5">
    <property type="entry name" value="PROTEIN NYNRIN-LIKE"/>
    <property type="match status" value="1"/>
</dbReference>
<evidence type="ECO:0000313" key="3">
    <source>
        <dbReference type="Proteomes" id="UP001519460"/>
    </source>
</evidence>
<gene>
    <name evidence="2" type="ORF">BaRGS_00003733</name>
</gene>
<reference evidence="2 3" key="1">
    <citation type="journal article" date="2023" name="Sci. Data">
        <title>Genome assembly of the Korean intertidal mud-creeper Batillaria attramentaria.</title>
        <authorList>
            <person name="Patra A.K."/>
            <person name="Ho P.T."/>
            <person name="Jun S."/>
            <person name="Lee S.J."/>
            <person name="Kim Y."/>
            <person name="Won Y.J."/>
        </authorList>
    </citation>
    <scope>NUCLEOTIDE SEQUENCE [LARGE SCALE GENOMIC DNA]</scope>
    <source>
        <strain evidence="2">Wonlab-2016</strain>
    </source>
</reference>
<sequence>MRFKDINGQLARWLEELAQYDMKIVHRKGKDHINADVLSRLPDSLEACDCYTAGQELQSLPCGGCRYCTRAHAQWARFEEDVEDVLPLAVRVREIDAVDWNEIFHVDQLQKAQKEDTDLVKVTRWLLEECCPKREELSLQFPSVRALWARRKFLSVEDGLLKYTWVTELEEKKLVVVPKSLQKVALNLAHDNVTAGHVCAEKTLQRLRQSFFWINQKEIVICGWRVVIFVIVANIREPT</sequence>
<keyword evidence="3" id="KW-1185">Reference proteome</keyword>
<feature type="domain" description="Integrase zinc-binding" evidence="1">
    <location>
        <begin position="177"/>
        <end position="218"/>
    </location>
</feature>
<proteinExistence type="predicted"/>
<comment type="caution">
    <text evidence="2">The sequence shown here is derived from an EMBL/GenBank/DDBJ whole genome shotgun (WGS) entry which is preliminary data.</text>
</comment>
<dbReference type="EMBL" id="JACVVK020000012">
    <property type="protein sequence ID" value="KAK7505163.1"/>
    <property type="molecule type" value="Genomic_DNA"/>
</dbReference>
<dbReference type="PANTHER" id="PTHR37984">
    <property type="entry name" value="PROTEIN CBG26694"/>
    <property type="match status" value="1"/>
</dbReference>
<protein>
    <recommendedName>
        <fullName evidence="1">Integrase zinc-binding domain-containing protein</fullName>
    </recommendedName>
</protein>
<dbReference type="FunFam" id="1.10.340.70:FF:000001">
    <property type="entry name" value="Retrovirus-related Pol polyprotein from transposon gypsy-like Protein"/>
    <property type="match status" value="1"/>
</dbReference>
<name>A0ABD0M0B6_9CAEN</name>
<dbReference type="InterPro" id="IPR050951">
    <property type="entry name" value="Retrovirus_Pol_polyprotein"/>
</dbReference>
<organism evidence="2 3">
    <name type="scientific">Batillaria attramentaria</name>
    <dbReference type="NCBI Taxonomy" id="370345"/>
    <lineage>
        <taxon>Eukaryota</taxon>
        <taxon>Metazoa</taxon>
        <taxon>Spiralia</taxon>
        <taxon>Lophotrochozoa</taxon>
        <taxon>Mollusca</taxon>
        <taxon>Gastropoda</taxon>
        <taxon>Caenogastropoda</taxon>
        <taxon>Sorbeoconcha</taxon>
        <taxon>Cerithioidea</taxon>
        <taxon>Batillariidae</taxon>
        <taxon>Batillaria</taxon>
    </lineage>
</organism>
<dbReference type="Gene3D" id="1.10.340.70">
    <property type="match status" value="1"/>
</dbReference>
<dbReference type="InterPro" id="IPR041588">
    <property type="entry name" value="Integrase_H2C2"/>
</dbReference>
<evidence type="ECO:0000259" key="1">
    <source>
        <dbReference type="Pfam" id="PF17921"/>
    </source>
</evidence>
<dbReference type="Proteomes" id="UP001519460">
    <property type="component" value="Unassembled WGS sequence"/>
</dbReference>
<accession>A0ABD0M0B6</accession>